<name>A0A8H9N598_VIBVL</name>
<accession>A0A8H9N598</accession>
<protein>
    <submittedName>
        <fullName evidence="1">Uncharacterized protein</fullName>
    </submittedName>
</protein>
<evidence type="ECO:0000313" key="1">
    <source>
        <dbReference type="EMBL" id="HAS8543088.1"/>
    </source>
</evidence>
<organism evidence="1">
    <name type="scientific">Vibrio vulnificus</name>
    <dbReference type="NCBI Taxonomy" id="672"/>
    <lineage>
        <taxon>Bacteria</taxon>
        <taxon>Pseudomonadati</taxon>
        <taxon>Pseudomonadota</taxon>
        <taxon>Gammaproteobacteria</taxon>
        <taxon>Vibrionales</taxon>
        <taxon>Vibrionaceae</taxon>
        <taxon>Vibrio</taxon>
    </lineage>
</organism>
<comment type="caution">
    <text evidence="1">The sequence shown here is derived from an EMBL/GenBank/DDBJ whole genome shotgun (WGS) entry which is preliminary data.</text>
</comment>
<proteinExistence type="predicted"/>
<reference evidence="1" key="2">
    <citation type="submission" date="2019-01" db="EMBL/GenBank/DDBJ databases">
        <authorList>
            <consortium name="NCBI Pathogen Detection Project"/>
        </authorList>
    </citation>
    <scope>NUCLEOTIDE SEQUENCE</scope>
    <source>
        <strain evidence="1">BCW_3452</strain>
    </source>
</reference>
<reference evidence="1" key="1">
    <citation type="journal article" date="2018" name="Genome Biol.">
        <title>SKESA: strategic k-mer extension for scrupulous assemblies.</title>
        <authorList>
            <person name="Souvorov A."/>
            <person name="Agarwala R."/>
            <person name="Lipman D.J."/>
        </authorList>
    </citation>
    <scope>NUCLEOTIDE SEQUENCE</scope>
    <source>
        <strain evidence="1">BCW_3452</strain>
    </source>
</reference>
<dbReference type="EMBL" id="DACRBY010000116">
    <property type="protein sequence ID" value="HAS8543088.1"/>
    <property type="molecule type" value="Genomic_DNA"/>
</dbReference>
<dbReference type="AlphaFoldDB" id="A0A8H9N598"/>
<gene>
    <name evidence="1" type="ORF">I7730_25470</name>
</gene>
<sequence length="185" mass="20804">MIANEIKGGYSWTLVSRLADMLEKSIEIHGPRDTSYTVLGIEFEKNGPQIWYPFSSNYIAIQLSLNASHDSINGCYELAHESVHLLSPLGERGASVLEEGLATKFAVDYVKSEFGVDQKVNLPSYQKAYDLVCKLLALDESAIKKLREHEFVISKFTPELLMEHYPDIGQEVANELCSKFKRNAT</sequence>
<dbReference type="Proteomes" id="UP000863257">
    <property type="component" value="Unassembled WGS sequence"/>
</dbReference>